<sequence length="665" mass="73797">MSSLQKGKSHYITGLDGLRALALIAVIAYHLDISGIPGGFLGVDIFFVLSGFLVTDLIIARRKSEHRLNLANFWVRRFKRLLPALIFMLIILVAWVTLLDRSLLPSLRGDVLATAVYGNNWWLIFHQVSYFERFSNPAPLVHLWSLSVEGQFYIVWPLLLALGLRFTPKRIQMVGITLLLILASVLTMALMYQPGFDPSRVYYGTDTRVFALLIGASLAMLIPSHTFVSNHNVRTRWIFEGMGWLGLATILYLFIHMNEFDDFVYHGGLVIAAVAAAMVVASLLHPTTQISKLMSWKPLRWIGVRSYGIYLWHYPIIELTKPAVNTDGFNWTLTILQVSASVLLAAFSYKYIEEPIRRGAITKGWKQIYERKWTWNQLSLKHWMISTCAIAILIVSSVGMITRIPVTAATSEQVITDPSLTQPPVAAEEVLGPIYPDPTPPLPHTAEPVPEVKPSKPVSPTHTELNANVNAKETAVTEESKGTTSNTDAEQPDSDATGTRDGTSSQAEGKWGRVTAIGDSVMLDGKPYLEEMLPGIHVDAVIGRQMSTGSNMLRQLAQDGKLGNSVIIGLGTNGAFNKKQLEGCLNSLQNVEHILLINSRVPRKWESQVNHLLDDLSRSMPNATLIDWYSASEHQDDYFEKDGVHLTPAGSKAYASLIADTLQSL</sequence>
<organism evidence="12 13">
    <name type="scientific">Paenibacillus selenitireducens</name>
    <dbReference type="NCBI Taxonomy" id="1324314"/>
    <lineage>
        <taxon>Bacteria</taxon>
        <taxon>Bacillati</taxon>
        <taxon>Bacillota</taxon>
        <taxon>Bacilli</taxon>
        <taxon>Bacillales</taxon>
        <taxon>Paenibacillaceae</taxon>
        <taxon>Paenibacillus</taxon>
    </lineage>
</organism>
<evidence type="ECO:0000256" key="10">
    <source>
        <dbReference type="SAM" id="Phobius"/>
    </source>
</evidence>
<evidence type="ECO:0000256" key="9">
    <source>
        <dbReference type="SAM" id="MobiDB-lite"/>
    </source>
</evidence>
<dbReference type="AlphaFoldDB" id="A0A1T2XKE4"/>
<feature type="transmembrane region" description="Helical" evidence="10">
    <location>
        <begin position="171"/>
        <end position="190"/>
    </location>
</feature>
<evidence type="ECO:0000313" key="12">
    <source>
        <dbReference type="EMBL" id="OPA80295.1"/>
    </source>
</evidence>
<keyword evidence="8" id="KW-0012">Acyltransferase</keyword>
<name>A0A1T2XKE4_9BACL</name>
<feature type="region of interest" description="Disordered" evidence="9">
    <location>
        <begin position="430"/>
        <end position="511"/>
    </location>
</feature>
<dbReference type="PANTHER" id="PTHR23028">
    <property type="entry name" value="ACETYLTRANSFERASE"/>
    <property type="match status" value="1"/>
</dbReference>
<evidence type="ECO:0000259" key="11">
    <source>
        <dbReference type="Pfam" id="PF01757"/>
    </source>
</evidence>
<proteinExistence type="inferred from homology"/>
<dbReference type="GO" id="GO:0005886">
    <property type="term" value="C:plasma membrane"/>
    <property type="evidence" value="ECO:0007669"/>
    <property type="project" value="UniProtKB-SubCell"/>
</dbReference>
<dbReference type="InterPro" id="IPR036514">
    <property type="entry name" value="SGNH_hydro_sf"/>
</dbReference>
<dbReference type="CDD" id="cd01840">
    <property type="entry name" value="SGNH_hydrolase_yrhL_like"/>
    <property type="match status" value="1"/>
</dbReference>
<evidence type="ECO:0000256" key="7">
    <source>
        <dbReference type="ARBA" id="ARBA00023136"/>
    </source>
</evidence>
<feature type="transmembrane region" description="Helical" evidence="10">
    <location>
        <begin position="143"/>
        <end position="164"/>
    </location>
</feature>
<evidence type="ECO:0000256" key="3">
    <source>
        <dbReference type="ARBA" id="ARBA00022475"/>
    </source>
</evidence>
<dbReference type="Pfam" id="PF01757">
    <property type="entry name" value="Acyl_transf_3"/>
    <property type="match status" value="1"/>
</dbReference>
<feature type="compositionally biased region" description="Polar residues" evidence="9">
    <location>
        <begin position="461"/>
        <end position="471"/>
    </location>
</feature>
<dbReference type="InterPro" id="IPR002656">
    <property type="entry name" value="Acyl_transf_3_dom"/>
</dbReference>
<feature type="transmembrane region" description="Helical" evidence="10">
    <location>
        <begin position="81"/>
        <end position="98"/>
    </location>
</feature>
<evidence type="ECO:0000256" key="6">
    <source>
        <dbReference type="ARBA" id="ARBA00022989"/>
    </source>
</evidence>
<feature type="transmembrane region" description="Helical" evidence="10">
    <location>
        <begin position="210"/>
        <end position="228"/>
    </location>
</feature>
<keyword evidence="13" id="KW-1185">Reference proteome</keyword>
<feature type="transmembrane region" description="Helical" evidence="10">
    <location>
        <begin position="37"/>
        <end position="60"/>
    </location>
</feature>
<dbReference type="STRING" id="1324314.BVG16_06050"/>
<comment type="subcellular location">
    <subcellularLocation>
        <location evidence="1">Cell membrane</location>
        <topology evidence="1">Multi-pass membrane protein</topology>
    </subcellularLocation>
</comment>
<comment type="caution">
    <text evidence="12">The sequence shown here is derived from an EMBL/GenBank/DDBJ whole genome shotgun (WGS) entry which is preliminary data.</text>
</comment>
<dbReference type="GO" id="GO:0009103">
    <property type="term" value="P:lipopolysaccharide biosynthetic process"/>
    <property type="evidence" value="ECO:0007669"/>
    <property type="project" value="TreeGrafter"/>
</dbReference>
<feature type="transmembrane region" description="Helical" evidence="10">
    <location>
        <begin position="237"/>
        <end position="257"/>
    </location>
</feature>
<dbReference type="SUPFAM" id="SSF52266">
    <property type="entry name" value="SGNH hydrolase"/>
    <property type="match status" value="1"/>
</dbReference>
<feature type="domain" description="Acyltransferase 3" evidence="11">
    <location>
        <begin position="13"/>
        <end position="345"/>
    </location>
</feature>
<evidence type="ECO:0000256" key="5">
    <source>
        <dbReference type="ARBA" id="ARBA00022692"/>
    </source>
</evidence>
<dbReference type="GO" id="GO:0016747">
    <property type="term" value="F:acyltransferase activity, transferring groups other than amino-acyl groups"/>
    <property type="evidence" value="ECO:0007669"/>
    <property type="project" value="InterPro"/>
</dbReference>
<feature type="compositionally biased region" description="Polar residues" evidence="9">
    <location>
        <begin position="482"/>
        <end position="507"/>
    </location>
</feature>
<keyword evidence="4" id="KW-0808">Transferase</keyword>
<dbReference type="Proteomes" id="UP000190188">
    <property type="component" value="Unassembled WGS sequence"/>
</dbReference>
<keyword evidence="5 10" id="KW-0812">Transmembrane</keyword>
<dbReference type="RefSeq" id="WP_078497643.1">
    <property type="nucleotide sequence ID" value="NZ_MSZX01000002.1"/>
</dbReference>
<keyword evidence="6 10" id="KW-1133">Transmembrane helix</keyword>
<dbReference type="EMBL" id="MSZX01000002">
    <property type="protein sequence ID" value="OPA80295.1"/>
    <property type="molecule type" value="Genomic_DNA"/>
</dbReference>
<accession>A0A1T2XKE4</accession>
<feature type="transmembrane region" description="Helical" evidence="10">
    <location>
        <begin position="380"/>
        <end position="401"/>
    </location>
</feature>
<dbReference type="OrthoDB" id="9796461at2"/>
<feature type="transmembrane region" description="Helical" evidence="10">
    <location>
        <begin position="263"/>
        <end position="286"/>
    </location>
</feature>
<evidence type="ECO:0000256" key="4">
    <source>
        <dbReference type="ARBA" id="ARBA00022679"/>
    </source>
</evidence>
<comment type="similarity">
    <text evidence="2">Belongs to the acyltransferase 3 family.</text>
</comment>
<dbReference type="Gene3D" id="3.40.50.1110">
    <property type="entry name" value="SGNH hydrolase"/>
    <property type="match status" value="1"/>
</dbReference>
<evidence type="ECO:0000256" key="2">
    <source>
        <dbReference type="ARBA" id="ARBA00007400"/>
    </source>
</evidence>
<evidence type="ECO:0000313" key="13">
    <source>
        <dbReference type="Proteomes" id="UP000190188"/>
    </source>
</evidence>
<protein>
    <recommendedName>
        <fullName evidence="11">Acyltransferase 3 domain-containing protein</fullName>
    </recommendedName>
</protein>
<gene>
    <name evidence="12" type="ORF">BVG16_06050</name>
</gene>
<keyword evidence="7 10" id="KW-0472">Membrane</keyword>
<evidence type="ECO:0000256" key="1">
    <source>
        <dbReference type="ARBA" id="ARBA00004651"/>
    </source>
</evidence>
<keyword evidence="3" id="KW-1003">Cell membrane</keyword>
<evidence type="ECO:0000256" key="8">
    <source>
        <dbReference type="ARBA" id="ARBA00023315"/>
    </source>
</evidence>
<dbReference type="PANTHER" id="PTHR23028:SF53">
    <property type="entry name" value="ACYL_TRANSF_3 DOMAIN-CONTAINING PROTEIN"/>
    <property type="match status" value="1"/>
</dbReference>
<reference evidence="12 13" key="1">
    <citation type="submission" date="2017-01" db="EMBL/GenBank/DDBJ databases">
        <title>Genome analysis of Paenibacillus selenitrireducens ES3-24.</title>
        <authorList>
            <person name="Xu D."/>
            <person name="Yao R."/>
            <person name="Zheng S."/>
        </authorList>
    </citation>
    <scope>NUCLEOTIDE SEQUENCE [LARGE SCALE GENOMIC DNA]</scope>
    <source>
        <strain evidence="12 13">ES3-24</strain>
    </source>
</reference>
<dbReference type="InterPro" id="IPR050879">
    <property type="entry name" value="Acyltransferase_3"/>
</dbReference>